<keyword evidence="2" id="KW-1185">Reference proteome</keyword>
<sequence length="135" mass="13852">MNATEIAAQIARLSALLPAALTDENWDGDIAAVIGHLADAQRDQATGLDHLAEATEDMDGPGWDTVTYETGRASSILATTSCNLRTAQDAAQAEQAATAAAIEAARAHLPKIVAETRGSGFFTALAALPGSYATA</sequence>
<comment type="caution">
    <text evidence="1">The sequence shown here is derived from an EMBL/GenBank/DDBJ whole genome shotgun (WGS) entry which is preliminary data.</text>
</comment>
<dbReference type="Proteomes" id="UP000534286">
    <property type="component" value="Unassembled WGS sequence"/>
</dbReference>
<gene>
    <name evidence="1" type="ORF">FHR32_005164</name>
</gene>
<protein>
    <submittedName>
        <fullName evidence="1">Uncharacterized protein</fullName>
    </submittedName>
</protein>
<organism evidence="1 2">
    <name type="scientific">Streptosporangium album</name>
    <dbReference type="NCBI Taxonomy" id="47479"/>
    <lineage>
        <taxon>Bacteria</taxon>
        <taxon>Bacillati</taxon>
        <taxon>Actinomycetota</taxon>
        <taxon>Actinomycetes</taxon>
        <taxon>Streptosporangiales</taxon>
        <taxon>Streptosporangiaceae</taxon>
        <taxon>Streptosporangium</taxon>
    </lineage>
</organism>
<dbReference type="RefSeq" id="WP_184756947.1">
    <property type="nucleotide sequence ID" value="NZ_BAABEK010000005.1"/>
</dbReference>
<proteinExistence type="predicted"/>
<name>A0A7W7RZ75_9ACTN</name>
<accession>A0A7W7RZ75</accession>
<dbReference type="EMBL" id="JACHJU010000002">
    <property type="protein sequence ID" value="MBB4940787.1"/>
    <property type="molecule type" value="Genomic_DNA"/>
</dbReference>
<evidence type="ECO:0000313" key="1">
    <source>
        <dbReference type="EMBL" id="MBB4940787.1"/>
    </source>
</evidence>
<reference evidence="1 2" key="1">
    <citation type="submission" date="2020-08" db="EMBL/GenBank/DDBJ databases">
        <title>Sequencing the genomes of 1000 actinobacteria strains.</title>
        <authorList>
            <person name="Klenk H.-P."/>
        </authorList>
    </citation>
    <scope>NUCLEOTIDE SEQUENCE [LARGE SCALE GENOMIC DNA]</scope>
    <source>
        <strain evidence="1 2">DSM 43023</strain>
    </source>
</reference>
<evidence type="ECO:0000313" key="2">
    <source>
        <dbReference type="Proteomes" id="UP000534286"/>
    </source>
</evidence>
<dbReference type="AlphaFoldDB" id="A0A7W7RZ75"/>